<evidence type="ECO:0000259" key="6">
    <source>
        <dbReference type="PROSITE" id="PS50048"/>
    </source>
</evidence>
<dbReference type="GO" id="GO:0000981">
    <property type="term" value="F:DNA-binding transcription factor activity, RNA polymerase II-specific"/>
    <property type="evidence" value="ECO:0007669"/>
    <property type="project" value="InterPro"/>
</dbReference>
<proteinExistence type="predicted"/>
<dbReference type="InterPro" id="IPR050797">
    <property type="entry name" value="Carb_Metab_Trans_Reg"/>
</dbReference>
<dbReference type="CDD" id="cd00067">
    <property type="entry name" value="GAL4"/>
    <property type="match status" value="1"/>
</dbReference>
<dbReference type="GeneID" id="19163306"/>
<accession>W9XJD4</accession>
<keyword evidence="3" id="KW-0804">Transcription</keyword>
<dbReference type="GO" id="GO:0003677">
    <property type="term" value="F:DNA binding"/>
    <property type="evidence" value="ECO:0007669"/>
    <property type="project" value="UniProtKB-KW"/>
</dbReference>
<dbReference type="Gene3D" id="4.10.240.10">
    <property type="entry name" value="Zn(2)-C6 fungal-type DNA-binding domain"/>
    <property type="match status" value="1"/>
</dbReference>
<dbReference type="STRING" id="1182541.W9XJD4"/>
<dbReference type="Proteomes" id="UP000019484">
    <property type="component" value="Unassembled WGS sequence"/>
</dbReference>
<comment type="caution">
    <text evidence="7">The sequence shown here is derived from an EMBL/GenBank/DDBJ whole genome shotgun (WGS) entry which is preliminary data.</text>
</comment>
<feature type="compositionally biased region" description="Basic and acidic residues" evidence="5">
    <location>
        <begin position="1"/>
        <end position="16"/>
    </location>
</feature>
<keyword evidence="1" id="KW-0805">Transcription regulation</keyword>
<dbReference type="eggNOG" id="ENOG502S404">
    <property type="taxonomic scope" value="Eukaryota"/>
</dbReference>
<dbReference type="EMBL" id="AMWN01000008">
    <property type="protein sequence ID" value="EXJ80313.1"/>
    <property type="molecule type" value="Genomic_DNA"/>
</dbReference>
<feature type="domain" description="Zn(2)-C6 fungal-type" evidence="6">
    <location>
        <begin position="72"/>
        <end position="106"/>
    </location>
</feature>
<evidence type="ECO:0000256" key="5">
    <source>
        <dbReference type="SAM" id="MobiDB-lite"/>
    </source>
</evidence>
<protein>
    <recommendedName>
        <fullName evidence="6">Zn(2)-C6 fungal-type domain-containing protein</fullName>
    </recommendedName>
</protein>
<evidence type="ECO:0000313" key="8">
    <source>
        <dbReference type="Proteomes" id="UP000019484"/>
    </source>
</evidence>
<name>W9XJD4_9EURO</name>
<sequence length="393" mass="43383">MHEEDNNPADLREESNPARNHFYGDPDALNMPGLGERVDSSPNFRDMGSEGSPLSAAEKRRNKLGYHRTAVACGHCRRRKIRCMPAFDDPVGRCQNCIRLKKDCHFFPVDQQTPGSGRRVRSGTKSTEGGLNEAETPVPSSSPGGVLRSASFEHFDQMDGPLGTPPLSRNSPGYTGFHLGPGSVSGSGFDYTSPYDYRQHAQTQLAHQHQHQQQQFYPQYGHSSQGPYPSAFIAGSMPANLSTISRESTYEYQPSSPVAAYGWAQSPTRSMSMGERENSPQSFHAAYRTQTYPSIERRIASDMQHLSSTSSRFMPMTLENQPGAALNFSDPMPYQPLPVEMQQEWAGPEQRPQLASSSGAPTPVWYPQQSGLTDAGDVERSGHLLPSQHQNPH</sequence>
<evidence type="ECO:0000256" key="3">
    <source>
        <dbReference type="ARBA" id="ARBA00023163"/>
    </source>
</evidence>
<dbReference type="PROSITE" id="PS50048">
    <property type="entry name" value="ZN2_CY6_FUNGAL_2"/>
    <property type="match status" value="1"/>
</dbReference>
<keyword evidence="2" id="KW-0238">DNA-binding</keyword>
<gene>
    <name evidence="7" type="ORF">A1O1_08455</name>
</gene>
<reference evidence="7 8" key="1">
    <citation type="submission" date="2013-03" db="EMBL/GenBank/DDBJ databases">
        <title>The Genome Sequence of Capronia coronata CBS 617.96.</title>
        <authorList>
            <consortium name="The Broad Institute Genomics Platform"/>
            <person name="Cuomo C."/>
            <person name="de Hoog S."/>
            <person name="Gorbushina A."/>
            <person name="Walker B."/>
            <person name="Young S.K."/>
            <person name="Zeng Q."/>
            <person name="Gargeya S."/>
            <person name="Fitzgerald M."/>
            <person name="Haas B."/>
            <person name="Abouelleil A."/>
            <person name="Allen A.W."/>
            <person name="Alvarado L."/>
            <person name="Arachchi H.M."/>
            <person name="Berlin A.M."/>
            <person name="Chapman S.B."/>
            <person name="Gainer-Dewar J."/>
            <person name="Goldberg J."/>
            <person name="Griggs A."/>
            <person name="Gujja S."/>
            <person name="Hansen M."/>
            <person name="Howarth C."/>
            <person name="Imamovic A."/>
            <person name="Ireland A."/>
            <person name="Larimer J."/>
            <person name="McCowan C."/>
            <person name="Murphy C."/>
            <person name="Pearson M."/>
            <person name="Poon T.W."/>
            <person name="Priest M."/>
            <person name="Roberts A."/>
            <person name="Saif S."/>
            <person name="Shea T."/>
            <person name="Sisk P."/>
            <person name="Sykes S."/>
            <person name="Wortman J."/>
            <person name="Nusbaum C."/>
            <person name="Birren B."/>
        </authorList>
    </citation>
    <scope>NUCLEOTIDE SEQUENCE [LARGE SCALE GENOMIC DNA]</scope>
    <source>
        <strain evidence="7 8">CBS 617.96</strain>
    </source>
</reference>
<dbReference type="InterPro" id="IPR036864">
    <property type="entry name" value="Zn2-C6_fun-type_DNA-bd_sf"/>
</dbReference>
<dbReference type="PROSITE" id="PS00463">
    <property type="entry name" value="ZN2_CY6_FUNGAL_1"/>
    <property type="match status" value="1"/>
</dbReference>
<dbReference type="SUPFAM" id="SSF57701">
    <property type="entry name" value="Zn2/Cys6 DNA-binding domain"/>
    <property type="match status" value="1"/>
</dbReference>
<keyword evidence="8" id="KW-1185">Reference proteome</keyword>
<keyword evidence="4" id="KW-0539">Nucleus</keyword>
<organism evidence="7 8">
    <name type="scientific">Capronia coronata CBS 617.96</name>
    <dbReference type="NCBI Taxonomy" id="1182541"/>
    <lineage>
        <taxon>Eukaryota</taxon>
        <taxon>Fungi</taxon>
        <taxon>Dikarya</taxon>
        <taxon>Ascomycota</taxon>
        <taxon>Pezizomycotina</taxon>
        <taxon>Eurotiomycetes</taxon>
        <taxon>Chaetothyriomycetidae</taxon>
        <taxon>Chaetothyriales</taxon>
        <taxon>Herpotrichiellaceae</taxon>
        <taxon>Capronia</taxon>
    </lineage>
</organism>
<feature type="region of interest" description="Disordered" evidence="5">
    <location>
        <begin position="112"/>
        <end position="148"/>
    </location>
</feature>
<feature type="region of interest" description="Disordered" evidence="5">
    <location>
        <begin position="343"/>
        <end position="393"/>
    </location>
</feature>
<dbReference type="GO" id="GO:0008270">
    <property type="term" value="F:zinc ion binding"/>
    <property type="evidence" value="ECO:0007669"/>
    <property type="project" value="InterPro"/>
</dbReference>
<dbReference type="AlphaFoldDB" id="W9XJD4"/>
<dbReference type="RefSeq" id="XP_007727507.1">
    <property type="nucleotide sequence ID" value="XM_007729317.1"/>
</dbReference>
<evidence type="ECO:0000256" key="4">
    <source>
        <dbReference type="ARBA" id="ARBA00023242"/>
    </source>
</evidence>
<feature type="region of interest" description="Disordered" evidence="5">
    <location>
        <begin position="1"/>
        <end position="60"/>
    </location>
</feature>
<dbReference type="InterPro" id="IPR001138">
    <property type="entry name" value="Zn2Cys6_DnaBD"/>
</dbReference>
<evidence type="ECO:0000256" key="1">
    <source>
        <dbReference type="ARBA" id="ARBA00023015"/>
    </source>
</evidence>
<dbReference type="SMART" id="SM00066">
    <property type="entry name" value="GAL4"/>
    <property type="match status" value="1"/>
</dbReference>
<dbReference type="OrthoDB" id="4150019at2759"/>
<dbReference type="Pfam" id="PF00172">
    <property type="entry name" value="Zn_clus"/>
    <property type="match status" value="1"/>
</dbReference>
<evidence type="ECO:0000313" key="7">
    <source>
        <dbReference type="EMBL" id="EXJ80313.1"/>
    </source>
</evidence>
<evidence type="ECO:0000256" key="2">
    <source>
        <dbReference type="ARBA" id="ARBA00023125"/>
    </source>
</evidence>
<dbReference type="HOGENOM" id="CLU_030994_1_1_1"/>
<dbReference type="PANTHER" id="PTHR31668">
    <property type="entry name" value="GLUCOSE TRANSPORT TRANSCRIPTION REGULATOR RGT1-RELATED-RELATED"/>
    <property type="match status" value="1"/>
</dbReference>